<proteinExistence type="predicted"/>
<name>A0A9N9RP31_9DIPT</name>
<reference evidence="4" key="1">
    <citation type="submission" date="2022-01" db="EMBL/GenBank/DDBJ databases">
        <authorList>
            <person name="King R."/>
        </authorList>
    </citation>
    <scope>NUCLEOTIDE SEQUENCE</scope>
</reference>
<feature type="region of interest" description="Disordered" evidence="2">
    <location>
        <begin position="279"/>
        <end position="346"/>
    </location>
</feature>
<dbReference type="Gene3D" id="1.25.10.10">
    <property type="entry name" value="Leucine-rich Repeat Variant"/>
    <property type="match status" value="1"/>
</dbReference>
<keyword evidence="5" id="KW-1185">Reference proteome</keyword>
<feature type="domain" description="DUF4042" evidence="3">
    <location>
        <begin position="355"/>
        <end position="532"/>
    </location>
</feature>
<protein>
    <recommendedName>
        <fullName evidence="1">HEAT repeat-containing protein 6</fullName>
    </recommendedName>
</protein>
<dbReference type="InterPro" id="IPR016024">
    <property type="entry name" value="ARM-type_fold"/>
</dbReference>
<evidence type="ECO:0000313" key="5">
    <source>
        <dbReference type="Proteomes" id="UP001153620"/>
    </source>
</evidence>
<dbReference type="PANTHER" id="PTHR13366">
    <property type="entry name" value="MALARIA ANTIGEN-RELATED"/>
    <property type="match status" value="1"/>
</dbReference>
<dbReference type="AlphaFoldDB" id="A0A9N9RP31"/>
<dbReference type="PANTHER" id="PTHR13366:SF0">
    <property type="entry name" value="HEAT REPEAT-CONTAINING PROTEIN 6"/>
    <property type="match status" value="1"/>
</dbReference>
<evidence type="ECO:0000313" key="4">
    <source>
        <dbReference type="EMBL" id="CAG9800301.1"/>
    </source>
</evidence>
<evidence type="ECO:0000259" key="3">
    <source>
        <dbReference type="Pfam" id="PF13251"/>
    </source>
</evidence>
<reference evidence="4" key="2">
    <citation type="submission" date="2022-10" db="EMBL/GenBank/DDBJ databases">
        <authorList>
            <consortium name="ENA_rothamsted_submissions"/>
            <consortium name="culmorum"/>
            <person name="King R."/>
        </authorList>
    </citation>
    <scope>NUCLEOTIDE SEQUENCE</scope>
</reference>
<feature type="compositionally biased region" description="Basic residues" evidence="2">
    <location>
        <begin position="293"/>
        <end position="302"/>
    </location>
</feature>
<sequence>MELESEFGNLSIKFLFVYENSSELNALLNDLNSLDYKYQKISNSNVIVQFIDSISKIPTTSELNIVIKSCHLIKQLINKQKVNLPVIVSNKIINWIIQILCFSSKSIICEALDVLTLLFKKNSRAAHSNIDLMISNDGILLRLLKSTGNLQKILVQDYTPQEVYKSSLGCIESILMHLEGDDEFDVDHAYLDTLGKTLIKFLYTFKQNEIQDGDFMTLVAMALNSLKYITQSNLDFATYNVGELLGICRTFMLYGLSDISFQQPVKILSSQQAVMEPISVNNNKRGTGPNNNRNKKPSKSGKKRPENSKQSENKRSYGSQNYQHDNPFPMYRTSDSDFSDNEHSRELVNRNKQSKLRLTALSLILVLTTTVEKKILFGYWHSLLSTDESMCNSLVNCIIKDTSPRCKIVALQTIIQLVKYSKPFLVQAENKDKAPSTFTPFSVTLGNMITFTYEKLTQAMIKEGDLTVLTQILKCISIFITVTPFHRLKTGIVTEFIKYVRLLARHKDPTIKVAALIVMNNLISLHDMTSEIYEMVEIPKSKIEFDLKKIDEGIRNAQSIDENDLIDLEFDEEIEDEEEIEETVAKLSVTSSKMSWLLQNVLENLGIYNGILKTPSIAISVRIESLQVLSSMSSHFLLVKDHLLVISTALTKSLSPESPVDEKLYASRTLESLGSSINNFLSQENKTQQDADLCLTFWIRIISAVFDNIQNVTQSSTLRAYLADSLANIGVFIFEKLDNMKQIQLKSILTGCCYDEDPIVKSSAVRALAVYVLFPSLREDLCFVENTTESVLRIIKDQNIVARTKASFGLANVVDGLLIIKKTQSIDDKLFKQIIETCLQSATDNDRVKVNAVRTLGNLIILLKESHFGSANWLDLFEKSIQVLNNQLATCNNVKVKWNVCYSFSSMMKNPLVFEAGIKVLWQESVFNALCSIIENSPNFKVRTNACLALTTPQNRKDYEKYFSTIWNCLLVALEQSNNLTDFNEYKHRDALQDQLCTAICHFLSLATIEDVIQMKNSLFPLMDVTKQNWNRVINRLPPEYHNQVINACNSIKNMESNCKNSKQNNSIGIILSCFQSVDDFAI</sequence>
<dbReference type="Proteomes" id="UP001153620">
    <property type="component" value="Chromosome 1"/>
</dbReference>
<dbReference type="SUPFAM" id="SSF48371">
    <property type="entry name" value="ARM repeat"/>
    <property type="match status" value="1"/>
</dbReference>
<evidence type="ECO:0000256" key="2">
    <source>
        <dbReference type="SAM" id="MobiDB-lite"/>
    </source>
</evidence>
<dbReference type="EMBL" id="OU895877">
    <property type="protein sequence ID" value="CAG9800301.1"/>
    <property type="molecule type" value="Genomic_DNA"/>
</dbReference>
<feature type="compositionally biased region" description="Basic and acidic residues" evidence="2">
    <location>
        <begin position="303"/>
        <end position="315"/>
    </location>
</feature>
<dbReference type="OrthoDB" id="66533at2759"/>
<dbReference type="InterPro" id="IPR011989">
    <property type="entry name" value="ARM-like"/>
</dbReference>
<dbReference type="InterPro" id="IPR025283">
    <property type="entry name" value="DUF4042"/>
</dbReference>
<feature type="compositionally biased region" description="Low complexity" evidence="2">
    <location>
        <begin position="281"/>
        <end position="292"/>
    </location>
</feature>
<accession>A0A9N9RP31</accession>
<organism evidence="4 5">
    <name type="scientific">Chironomus riparius</name>
    <dbReference type="NCBI Taxonomy" id="315576"/>
    <lineage>
        <taxon>Eukaryota</taxon>
        <taxon>Metazoa</taxon>
        <taxon>Ecdysozoa</taxon>
        <taxon>Arthropoda</taxon>
        <taxon>Hexapoda</taxon>
        <taxon>Insecta</taxon>
        <taxon>Pterygota</taxon>
        <taxon>Neoptera</taxon>
        <taxon>Endopterygota</taxon>
        <taxon>Diptera</taxon>
        <taxon>Nematocera</taxon>
        <taxon>Chironomoidea</taxon>
        <taxon>Chironomidae</taxon>
        <taxon>Chironominae</taxon>
        <taxon>Chironomus</taxon>
    </lineage>
</organism>
<dbReference type="InterPro" id="IPR052107">
    <property type="entry name" value="HEAT6"/>
</dbReference>
<evidence type="ECO:0000256" key="1">
    <source>
        <dbReference type="ARBA" id="ARBA00015263"/>
    </source>
</evidence>
<gene>
    <name evidence="4" type="ORF">CHIRRI_LOCUS3250</name>
</gene>
<dbReference type="Pfam" id="PF13251">
    <property type="entry name" value="DUF4042"/>
    <property type="match status" value="1"/>
</dbReference>